<accession>A0A1I5AQU8</accession>
<protein>
    <submittedName>
        <fullName evidence="1">Predicted metal-binding protein</fullName>
    </submittedName>
</protein>
<evidence type="ECO:0000313" key="2">
    <source>
        <dbReference type="Proteomes" id="UP000199236"/>
    </source>
</evidence>
<dbReference type="STRING" id="655353.SAMN04488056_101579"/>
<organism evidence="1 2">
    <name type="scientific">Cohaesibacter marisflavi</name>
    <dbReference type="NCBI Taxonomy" id="655353"/>
    <lineage>
        <taxon>Bacteria</taxon>
        <taxon>Pseudomonadati</taxon>
        <taxon>Pseudomonadota</taxon>
        <taxon>Alphaproteobacteria</taxon>
        <taxon>Hyphomicrobiales</taxon>
        <taxon>Cohaesibacteraceae</taxon>
    </lineage>
</organism>
<keyword evidence="2" id="KW-1185">Reference proteome</keyword>
<dbReference type="RefSeq" id="WP_090068623.1">
    <property type="nucleotide sequence ID" value="NZ_FOVR01000001.1"/>
</dbReference>
<sequence length="138" mass="15153">MKNKAILQICSTCNSAAVKQNPERLATECPEGEKLLGAVQSAVKADADLDGQLVIQAARCMSSCKRSCVVALLAKDKYQFVVGELDSSADRVDDLVAFAKSYVEAEDGLPQWRERPQHIRKNTIARLHPFPSEFSNDS</sequence>
<dbReference type="Proteomes" id="UP000199236">
    <property type="component" value="Unassembled WGS sequence"/>
</dbReference>
<evidence type="ECO:0000313" key="1">
    <source>
        <dbReference type="EMBL" id="SFN64815.1"/>
    </source>
</evidence>
<dbReference type="AlphaFoldDB" id="A0A1I5AQU8"/>
<proteinExistence type="predicted"/>
<dbReference type="Pfam" id="PF07845">
    <property type="entry name" value="DUF1636"/>
    <property type="match status" value="1"/>
</dbReference>
<reference evidence="1 2" key="1">
    <citation type="submission" date="2016-10" db="EMBL/GenBank/DDBJ databases">
        <authorList>
            <person name="de Groot N.N."/>
        </authorList>
    </citation>
    <scope>NUCLEOTIDE SEQUENCE [LARGE SCALE GENOMIC DNA]</scope>
    <source>
        <strain evidence="1 2">CGMCC 1.9157</strain>
    </source>
</reference>
<dbReference type="OrthoDB" id="424426at2"/>
<gene>
    <name evidence="1" type="ORF">SAMN04488056_101579</name>
</gene>
<name>A0A1I5AQU8_9HYPH</name>
<dbReference type="EMBL" id="FOVR01000001">
    <property type="protein sequence ID" value="SFN64815.1"/>
    <property type="molecule type" value="Genomic_DNA"/>
</dbReference>
<dbReference type="InterPro" id="IPR012863">
    <property type="entry name" value="DUF1636"/>
</dbReference>